<accession>M6HDX6</accession>
<sequence length="44" mass="5062">MNHSDKLQSILFVNELLKISKGIKNKREKYVGCDSSHILEIDCN</sequence>
<name>M6HDX6_LEPIR</name>
<reference evidence="1 2" key="1">
    <citation type="submission" date="2013-01" db="EMBL/GenBank/DDBJ databases">
        <authorList>
            <person name="Harkins D.M."/>
            <person name="Durkin A.S."/>
            <person name="Brinkac L.M."/>
            <person name="Haft D.H."/>
            <person name="Selengut J.D."/>
            <person name="Sanka R."/>
            <person name="DePew J."/>
            <person name="Purushe J."/>
            <person name="Tulsiani S.M."/>
            <person name="Graham G.C."/>
            <person name="Burns M.-A."/>
            <person name="Dohnt M.F."/>
            <person name="Smythe L.D."/>
            <person name="McKay D.B."/>
            <person name="Craig S.B."/>
            <person name="Vinetz J.M."/>
            <person name="Sutton G.G."/>
            <person name="Nierman W.C."/>
            <person name="Fouts D.E."/>
        </authorList>
    </citation>
    <scope>NUCLEOTIDE SEQUENCE [LARGE SCALE GENOMIC DNA]</scope>
    <source>
        <strain evidence="1 2">LT2156</strain>
    </source>
</reference>
<evidence type="ECO:0000313" key="1">
    <source>
        <dbReference type="EMBL" id="EMM93592.1"/>
    </source>
</evidence>
<proteinExistence type="predicted"/>
<protein>
    <submittedName>
        <fullName evidence="1">Uncharacterized protein</fullName>
    </submittedName>
</protein>
<dbReference type="AlphaFoldDB" id="M6HDX6"/>
<dbReference type="EMBL" id="AFMF02000038">
    <property type="protein sequence ID" value="EMM93592.1"/>
    <property type="molecule type" value="Genomic_DNA"/>
</dbReference>
<dbReference type="Proteomes" id="UP000012089">
    <property type="component" value="Unassembled WGS sequence"/>
</dbReference>
<comment type="caution">
    <text evidence="1">The sequence shown here is derived from an EMBL/GenBank/DDBJ whole genome shotgun (WGS) entry which is preliminary data.</text>
</comment>
<organism evidence="1 2">
    <name type="scientific">Leptospira interrogans serovar Zanoni str. LT2156</name>
    <dbReference type="NCBI Taxonomy" id="1001601"/>
    <lineage>
        <taxon>Bacteria</taxon>
        <taxon>Pseudomonadati</taxon>
        <taxon>Spirochaetota</taxon>
        <taxon>Spirochaetia</taxon>
        <taxon>Leptospirales</taxon>
        <taxon>Leptospiraceae</taxon>
        <taxon>Leptospira</taxon>
    </lineage>
</organism>
<evidence type="ECO:0000313" key="2">
    <source>
        <dbReference type="Proteomes" id="UP000012089"/>
    </source>
</evidence>
<gene>
    <name evidence="1" type="ORF">LEP1GSC158_4139</name>
</gene>